<dbReference type="AlphaFoldDB" id="D8QCB3"/>
<dbReference type="OMA" id="YEENNIM"/>
<keyword evidence="4" id="KW-1185">Reference proteome</keyword>
<evidence type="ECO:0000313" key="4">
    <source>
        <dbReference type="Proteomes" id="UP000007431"/>
    </source>
</evidence>
<dbReference type="STRING" id="578458.D8QCB3"/>
<sequence>MSGPSTFPEPERQPGGLLCCIPARPGVLGTTFLGMFFSGVLTSMLWIEVANARGFIPVAKAALISSGVVSCATFVVCFLGLIATVARRFDVLRVYMYTACAILILQSGFFPWLVYQVVVGTDPAFAGIPLLKVCRHTISVEQQTQCGSLLRDTQSVIYTFVGLAWFTQVEATIVVARYVLLLNRERRREAQRQPVIFTRERNISHTRVDSSQVRPEQQLLMPQPEVQREFDPYAEVGHSMPQSAHPGFAPEPVSSIPHYAAVPTDDMHRNNLPPGAMGATYGRPRQSTPPMERSQHSATPPKGLDAAPTFPVAHTTPEPAQAVLYQDSPNSSGSFIQSMPIANNATPPSIGHRPKDTPTLLERRLSRPLPPLPPSDFPRPSTSSPSPPSVHHLSLTRPSYSPPPTLYPDPPPGAPRPPPSSYPLPPPQYSAQLAAYASQLSPLPSSPTEDTRRSGYTWETQTPSSETHSGSSTETAAAEMSHQFVREEQLRAWEEQQRAWEEQRRAWGDGITEVARSREEREEMSAQGEEETTPRWRTGPEITGTPDTVGQPHIDTLKEPPRPLLRVRTPPAPRPLSIVHEERSDDAMTARYVEGP</sequence>
<dbReference type="RefSeq" id="XP_003029802.1">
    <property type="nucleotide sequence ID" value="XM_003029756.1"/>
</dbReference>
<dbReference type="KEGG" id="scm:SCHCO_02634763"/>
<keyword evidence="2" id="KW-1133">Transmembrane helix</keyword>
<evidence type="ECO:0008006" key="5">
    <source>
        <dbReference type="Google" id="ProtNLM"/>
    </source>
</evidence>
<dbReference type="EMBL" id="GL377309">
    <property type="protein sequence ID" value="EFI94899.1"/>
    <property type="molecule type" value="Genomic_DNA"/>
</dbReference>
<dbReference type="InParanoid" id="D8QCB3"/>
<feature type="compositionally biased region" description="Low complexity" evidence="1">
    <location>
        <begin position="464"/>
        <end position="481"/>
    </location>
</feature>
<feature type="transmembrane region" description="Helical" evidence="2">
    <location>
        <begin position="27"/>
        <end position="47"/>
    </location>
</feature>
<dbReference type="Proteomes" id="UP000007431">
    <property type="component" value="Unassembled WGS sequence"/>
</dbReference>
<reference evidence="3 4" key="1">
    <citation type="journal article" date="2010" name="Nat. Biotechnol.">
        <title>Genome sequence of the model mushroom Schizophyllum commune.</title>
        <authorList>
            <person name="Ohm R.A."/>
            <person name="de Jong J.F."/>
            <person name="Lugones L.G."/>
            <person name="Aerts A."/>
            <person name="Kothe E."/>
            <person name="Stajich J.E."/>
            <person name="de Vries R.P."/>
            <person name="Record E."/>
            <person name="Levasseur A."/>
            <person name="Baker S.E."/>
            <person name="Bartholomew K.A."/>
            <person name="Coutinho P.M."/>
            <person name="Erdmann S."/>
            <person name="Fowler T.J."/>
            <person name="Gathman A.C."/>
            <person name="Lombard V."/>
            <person name="Henrissat B."/>
            <person name="Knabe N."/>
            <person name="Kuees U."/>
            <person name="Lilly W.W."/>
            <person name="Lindquist E."/>
            <person name="Lucas S."/>
            <person name="Magnuson J.K."/>
            <person name="Piumi F."/>
            <person name="Raudaskoski M."/>
            <person name="Salamov A."/>
            <person name="Schmutz J."/>
            <person name="Schwarze F.W.M.R."/>
            <person name="vanKuyk P.A."/>
            <person name="Horton J.S."/>
            <person name="Grigoriev I.V."/>
            <person name="Woesten H.A.B."/>
        </authorList>
    </citation>
    <scope>NUCLEOTIDE SEQUENCE [LARGE SCALE GENOMIC DNA]</scope>
    <source>
        <strain evidence="4">H4-8 / FGSC 9210</strain>
    </source>
</reference>
<evidence type="ECO:0000313" key="3">
    <source>
        <dbReference type="EMBL" id="EFI94899.1"/>
    </source>
</evidence>
<keyword evidence="2" id="KW-0812">Transmembrane</keyword>
<feature type="transmembrane region" description="Helical" evidence="2">
    <location>
        <begin position="94"/>
        <end position="115"/>
    </location>
</feature>
<evidence type="ECO:0000256" key="1">
    <source>
        <dbReference type="SAM" id="MobiDB-lite"/>
    </source>
</evidence>
<feature type="compositionally biased region" description="Low complexity" evidence="1">
    <location>
        <begin position="429"/>
        <end position="447"/>
    </location>
</feature>
<feature type="compositionally biased region" description="Pro residues" evidence="1">
    <location>
        <begin position="368"/>
        <end position="377"/>
    </location>
</feature>
<dbReference type="HOGENOM" id="CLU_457949_0_0_1"/>
<feature type="region of interest" description="Disordered" evidence="1">
    <location>
        <begin position="516"/>
        <end position="596"/>
    </location>
</feature>
<dbReference type="VEuPathDB" id="FungiDB:SCHCODRAFT_02634763"/>
<feature type="transmembrane region" description="Helical" evidence="2">
    <location>
        <begin position="59"/>
        <end position="82"/>
    </location>
</feature>
<feature type="region of interest" description="Disordered" evidence="1">
    <location>
        <begin position="263"/>
        <end position="482"/>
    </location>
</feature>
<gene>
    <name evidence="3" type="ORF">SCHCODRAFT_111511</name>
</gene>
<dbReference type="eggNOG" id="ENOG502SN2H">
    <property type="taxonomic scope" value="Eukaryota"/>
</dbReference>
<dbReference type="GeneID" id="9594154"/>
<feature type="compositionally biased region" description="Pro residues" evidence="1">
    <location>
        <begin position="400"/>
        <end position="428"/>
    </location>
</feature>
<feature type="compositionally biased region" description="Basic and acidic residues" evidence="1">
    <location>
        <begin position="353"/>
        <end position="365"/>
    </location>
</feature>
<evidence type="ECO:0000256" key="2">
    <source>
        <dbReference type="SAM" id="Phobius"/>
    </source>
</evidence>
<proteinExistence type="predicted"/>
<feature type="non-terminal residue" evidence="3">
    <location>
        <position position="596"/>
    </location>
</feature>
<feature type="compositionally biased region" description="Polar residues" evidence="1">
    <location>
        <begin position="327"/>
        <end position="347"/>
    </location>
</feature>
<accession>D8QCB3</accession>
<organism evidence="4">
    <name type="scientific">Schizophyllum commune (strain H4-8 / FGSC 9210)</name>
    <name type="common">Split gill fungus</name>
    <dbReference type="NCBI Taxonomy" id="578458"/>
    <lineage>
        <taxon>Eukaryota</taxon>
        <taxon>Fungi</taxon>
        <taxon>Dikarya</taxon>
        <taxon>Basidiomycota</taxon>
        <taxon>Agaricomycotina</taxon>
        <taxon>Agaricomycetes</taxon>
        <taxon>Agaricomycetidae</taxon>
        <taxon>Agaricales</taxon>
        <taxon>Schizophyllaceae</taxon>
        <taxon>Schizophyllum</taxon>
    </lineage>
</organism>
<feature type="transmembrane region" description="Helical" evidence="2">
    <location>
        <begin position="157"/>
        <end position="180"/>
    </location>
</feature>
<keyword evidence="2" id="KW-0472">Membrane</keyword>
<name>D8QCB3_SCHCM</name>
<dbReference type="OrthoDB" id="3249582at2759"/>
<protein>
    <recommendedName>
        <fullName evidence="5">MARVEL domain-containing protein</fullName>
    </recommendedName>
</protein>
<feature type="compositionally biased region" description="Basic and acidic residues" evidence="1">
    <location>
        <begin position="579"/>
        <end position="588"/>
    </location>
</feature>